<evidence type="ECO:0000256" key="1">
    <source>
        <dbReference type="ARBA" id="ARBA00022756"/>
    </source>
</evidence>
<dbReference type="CDD" id="cd03109">
    <property type="entry name" value="DTBS"/>
    <property type="match status" value="1"/>
</dbReference>
<sequence>MTGFFITGTDTDVGKTFIGASIAYTLSKLGHPVAPRKPIASGCILQSDGSLLSEDALAYYKAIRGKESMEIICPNRFEPPISPHQALLQAGITLTTQQLAENCAVPETYLQLVEGAGGWYSPLSSDGLNADLAQTLQLPVILVAANRLGTINQILLSQEAILNRGLSLAAVIINQPEPGNDFTSDIEPYLKAPKIMVSHQKNGQPLFLEQLAVILDSI</sequence>
<dbReference type="GO" id="GO:0004141">
    <property type="term" value="F:dethiobiotin synthase activity"/>
    <property type="evidence" value="ECO:0007669"/>
    <property type="project" value="UniProtKB-UniRule"/>
</dbReference>
<feature type="binding site" evidence="2">
    <location>
        <position position="55"/>
    </location>
    <ligand>
        <name>Mg(2+)</name>
        <dbReference type="ChEBI" id="CHEBI:18420"/>
    </ligand>
</feature>
<dbReference type="Gene3D" id="3.40.50.300">
    <property type="entry name" value="P-loop containing nucleotide triphosphate hydrolases"/>
    <property type="match status" value="1"/>
</dbReference>
<dbReference type="GO" id="GO:0005829">
    <property type="term" value="C:cytosol"/>
    <property type="evidence" value="ECO:0007669"/>
    <property type="project" value="TreeGrafter"/>
</dbReference>
<dbReference type="EMBL" id="CP054020">
    <property type="protein sequence ID" value="QKI90018.1"/>
    <property type="molecule type" value="Genomic_DNA"/>
</dbReference>
<keyword evidence="4" id="KW-1185">Reference proteome</keyword>
<dbReference type="GO" id="GO:0000287">
    <property type="term" value="F:magnesium ion binding"/>
    <property type="evidence" value="ECO:0007669"/>
    <property type="project" value="UniProtKB-UniRule"/>
</dbReference>
<keyword evidence="2" id="KW-0963">Cytoplasm</keyword>
<keyword evidence="2" id="KW-0067">ATP-binding</keyword>
<name>A0A7D4P001_9GAMM</name>
<proteinExistence type="inferred from homology"/>
<evidence type="ECO:0000256" key="2">
    <source>
        <dbReference type="HAMAP-Rule" id="MF_00336"/>
    </source>
</evidence>
<feature type="binding site" evidence="2">
    <location>
        <begin position="114"/>
        <end position="117"/>
    </location>
    <ligand>
        <name>ATP</name>
        <dbReference type="ChEBI" id="CHEBI:30616"/>
    </ligand>
</feature>
<dbReference type="PANTHER" id="PTHR43210">
    <property type="entry name" value="DETHIOBIOTIN SYNTHETASE"/>
    <property type="match status" value="1"/>
</dbReference>
<comment type="pathway">
    <text evidence="2">Cofactor biosynthesis; biotin biosynthesis; biotin from 7,8-diaminononanoate: step 1/2.</text>
</comment>
<feature type="binding site" evidence="2">
    <location>
        <position position="41"/>
    </location>
    <ligand>
        <name>substrate</name>
    </ligand>
</feature>
<comment type="catalytic activity">
    <reaction evidence="2">
        <text>(7R,8S)-7,8-diammoniononanoate + CO2 + ATP = (4R,5S)-dethiobiotin + ADP + phosphate + 3 H(+)</text>
        <dbReference type="Rhea" id="RHEA:15805"/>
        <dbReference type="ChEBI" id="CHEBI:15378"/>
        <dbReference type="ChEBI" id="CHEBI:16526"/>
        <dbReference type="ChEBI" id="CHEBI:30616"/>
        <dbReference type="ChEBI" id="CHEBI:43474"/>
        <dbReference type="ChEBI" id="CHEBI:149469"/>
        <dbReference type="ChEBI" id="CHEBI:149473"/>
        <dbReference type="ChEBI" id="CHEBI:456216"/>
        <dbReference type="EC" id="6.3.3.3"/>
    </reaction>
</comment>
<dbReference type="AlphaFoldDB" id="A0A7D4P001"/>
<dbReference type="SUPFAM" id="SSF52540">
    <property type="entry name" value="P-loop containing nucleoside triphosphate hydrolases"/>
    <property type="match status" value="1"/>
</dbReference>
<feature type="binding site" evidence="2">
    <location>
        <position position="16"/>
    </location>
    <ligand>
        <name>Mg(2+)</name>
        <dbReference type="ChEBI" id="CHEBI:18420"/>
    </ligand>
</feature>
<dbReference type="NCBIfam" id="TIGR00347">
    <property type="entry name" value="bioD"/>
    <property type="match status" value="1"/>
</dbReference>
<dbReference type="EC" id="6.3.3.3" evidence="2"/>
<dbReference type="Pfam" id="PF13500">
    <property type="entry name" value="AAA_26"/>
    <property type="match status" value="1"/>
</dbReference>
<comment type="subunit">
    <text evidence="2">Homodimer.</text>
</comment>
<dbReference type="InterPro" id="IPR004472">
    <property type="entry name" value="DTB_synth_BioD"/>
</dbReference>
<gene>
    <name evidence="2 3" type="primary">bioD</name>
    <name evidence="3" type="ORF">HQN79_10755</name>
</gene>
<feature type="active site" evidence="2">
    <location>
        <position position="37"/>
    </location>
</feature>
<dbReference type="PANTHER" id="PTHR43210:SF5">
    <property type="entry name" value="DETHIOBIOTIN SYNTHETASE"/>
    <property type="match status" value="1"/>
</dbReference>
<protein>
    <recommendedName>
        <fullName evidence="2">ATP-dependent dethiobiotin synthetase BioD</fullName>
        <ecNumber evidence="2">6.3.3.3</ecNumber>
    </recommendedName>
    <alternativeName>
        <fullName evidence="2">DTB synthetase</fullName>
        <shortName evidence="2">DTBS</shortName>
    </alternativeName>
    <alternativeName>
        <fullName evidence="2">Dethiobiotin synthase</fullName>
    </alternativeName>
</protein>
<dbReference type="Proteomes" id="UP000504724">
    <property type="component" value="Chromosome"/>
</dbReference>
<keyword evidence="2" id="KW-0547">Nucleotide-binding</keyword>
<feature type="binding site" evidence="2">
    <location>
        <position position="114"/>
    </location>
    <ligand>
        <name>Mg(2+)</name>
        <dbReference type="ChEBI" id="CHEBI:18420"/>
    </ligand>
</feature>
<accession>A0A7D4P001</accession>
<dbReference type="InterPro" id="IPR027417">
    <property type="entry name" value="P-loop_NTPase"/>
</dbReference>
<feature type="binding site" evidence="2">
    <location>
        <position position="210"/>
    </location>
    <ligand>
        <name>ATP</name>
        <dbReference type="ChEBI" id="CHEBI:30616"/>
    </ligand>
</feature>
<evidence type="ECO:0000313" key="3">
    <source>
        <dbReference type="EMBL" id="QKI90018.1"/>
    </source>
</evidence>
<comment type="function">
    <text evidence="2">Catalyzes a mechanistically unusual reaction, the ATP-dependent insertion of CO2 between the N7 and N8 nitrogen atoms of 7,8-diaminopelargonic acid (DAPA, also called 7,8-diammoniononanoate) to form a ureido ring.</text>
</comment>
<dbReference type="HAMAP" id="MF_00336">
    <property type="entry name" value="BioD"/>
    <property type="match status" value="1"/>
</dbReference>
<feature type="binding site" evidence="2">
    <location>
        <position position="55"/>
    </location>
    <ligand>
        <name>ATP</name>
        <dbReference type="ChEBI" id="CHEBI:30616"/>
    </ligand>
</feature>
<comment type="caution">
    <text evidence="2">Lacks conserved residue(s) required for the propagation of feature annotation.</text>
</comment>
<keyword evidence="1 2" id="KW-0093">Biotin biosynthesis</keyword>
<feature type="binding site" evidence="2">
    <location>
        <begin position="174"/>
        <end position="175"/>
    </location>
    <ligand>
        <name>ATP</name>
        <dbReference type="ChEBI" id="CHEBI:30616"/>
    </ligand>
</feature>
<dbReference type="GO" id="GO:0009102">
    <property type="term" value="P:biotin biosynthetic process"/>
    <property type="evidence" value="ECO:0007669"/>
    <property type="project" value="UniProtKB-UniRule"/>
</dbReference>
<keyword evidence="2" id="KW-0460">Magnesium</keyword>
<dbReference type="PIRSF" id="PIRSF006755">
    <property type="entry name" value="DTB_synth"/>
    <property type="match status" value="1"/>
</dbReference>
<dbReference type="GO" id="GO:0005524">
    <property type="term" value="F:ATP binding"/>
    <property type="evidence" value="ECO:0007669"/>
    <property type="project" value="UniProtKB-UniRule"/>
</dbReference>
<dbReference type="UniPathway" id="UPA00078">
    <property type="reaction ID" value="UER00161"/>
</dbReference>
<feature type="binding site" evidence="2">
    <location>
        <begin position="12"/>
        <end position="17"/>
    </location>
    <ligand>
        <name>ATP</name>
        <dbReference type="ChEBI" id="CHEBI:30616"/>
    </ligand>
</feature>
<organism evidence="3 4">
    <name type="scientific">Thiomicrorhabdus xiamenensis</name>
    <dbReference type="NCBI Taxonomy" id="2739063"/>
    <lineage>
        <taxon>Bacteria</taxon>
        <taxon>Pseudomonadati</taxon>
        <taxon>Pseudomonadota</taxon>
        <taxon>Gammaproteobacteria</taxon>
        <taxon>Thiotrichales</taxon>
        <taxon>Piscirickettsiaceae</taxon>
        <taxon>Thiomicrorhabdus</taxon>
    </lineage>
</organism>
<evidence type="ECO:0000313" key="4">
    <source>
        <dbReference type="Proteomes" id="UP000504724"/>
    </source>
</evidence>
<dbReference type="KEGG" id="txa:HQN79_10755"/>
<comment type="cofactor">
    <cofactor evidence="2">
        <name>Mg(2+)</name>
        <dbReference type="ChEBI" id="CHEBI:18420"/>
    </cofactor>
</comment>
<comment type="subcellular location">
    <subcellularLocation>
        <location evidence="2">Cytoplasm</location>
    </subcellularLocation>
</comment>
<keyword evidence="2 3" id="KW-0436">Ligase</keyword>
<keyword evidence="2" id="KW-0479">Metal-binding</keyword>
<dbReference type="RefSeq" id="WP_173286392.1">
    <property type="nucleotide sequence ID" value="NZ_CP054020.1"/>
</dbReference>
<reference evidence="3 4" key="1">
    <citation type="submission" date="2020-05" db="EMBL/GenBank/DDBJ databases">
        <title>Thiomicrorhabdus sediminis sp.nov. and Thiomicrorhabdus xiamenensis sp.nov., novel sulfur-oxidizing bacteria isolated from coastal sediment.</title>
        <authorList>
            <person name="Liu X."/>
        </authorList>
    </citation>
    <scope>NUCLEOTIDE SEQUENCE [LARGE SCALE GENOMIC DNA]</scope>
    <source>
        <strain evidence="3 4">G2</strain>
    </source>
</reference>
<comment type="similarity">
    <text evidence="2">Belongs to the dethiobiotin synthetase family.</text>
</comment>